<protein>
    <recommendedName>
        <fullName evidence="1">GFO/IDH/MocA-like oxidoreductase domain-containing protein</fullName>
    </recommendedName>
</protein>
<evidence type="ECO:0000313" key="2">
    <source>
        <dbReference type="EMBL" id="SVE44721.1"/>
    </source>
</evidence>
<dbReference type="AlphaFoldDB" id="A0A383DJV1"/>
<reference evidence="2" key="1">
    <citation type="submission" date="2018-05" db="EMBL/GenBank/DDBJ databases">
        <authorList>
            <person name="Lanie J.A."/>
            <person name="Ng W.-L."/>
            <person name="Kazmierczak K.M."/>
            <person name="Andrzejewski T.M."/>
            <person name="Davidsen T.M."/>
            <person name="Wayne K.J."/>
            <person name="Tettelin H."/>
            <person name="Glass J.I."/>
            <person name="Rusch D."/>
            <person name="Podicherti R."/>
            <person name="Tsui H.-C.T."/>
            <person name="Winkler M.E."/>
        </authorList>
    </citation>
    <scope>NUCLEOTIDE SEQUENCE</scope>
</reference>
<dbReference type="EMBL" id="UINC01217912">
    <property type="protein sequence ID" value="SVE44721.1"/>
    <property type="molecule type" value="Genomic_DNA"/>
</dbReference>
<dbReference type="SUPFAM" id="SSF55347">
    <property type="entry name" value="Glyceraldehyde-3-phosphate dehydrogenase-like, C-terminal domain"/>
    <property type="match status" value="1"/>
</dbReference>
<sequence length="166" mass="18251">YYADPAMGGGAIQDCITHHLNAGEWLVGPITQLVADAGHCVLEGVEVEDTVHVITRHDTVMGSFSINQHQPPNECKMTVVCERGVTRFDITGQRWFSATEPGGDWQLEAEYKLDRDGPYIRQANRFLDQLAGEAGPTCSLADGVQTLKVNLGVLRSVATRQWVDIE</sequence>
<feature type="non-terminal residue" evidence="2">
    <location>
        <position position="1"/>
    </location>
</feature>
<proteinExistence type="predicted"/>
<dbReference type="InterPro" id="IPR055170">
    <property type="entry name" value="GFO_IDH_MocA-like_dom"/>
</dbReference>
<accession>A0A383DJV1</accession>
<feature type="domain" description="GFO/IDH/MocA-like oxidoreductase" evidence="1">
    <location>
        <begin position="2"/>
        <end position="85"/>
    </location>
</feature>
<name>A0A383DJV1_9ZZZZ</name>
<dbReference type="Gene3D" id="3.30.360.10">
    <property type="entry name" value="Dihydrodipicolinate Reductase, domain 2"/>
    <property type="match status" value="1"/>
</dbReference>
<evidence type="ECO:0000259" key="1">
    <source>
        <dbReference type="Pfam" id="PF22725"/>
    </source>
</evidence>
<organism evidence="2">
    <name type="scientific">marine metagenome</name>
    <dbReference type="NCBI Taxonomy" id="408172"/>
    <lineage>
        <taxon>unclassified sequences</taxon>
        <taxon>metagenomes</taxon>
        <taxon>ecological metagenomes</taxon>
    </lineage>
</organism>
<dbReference type="Pfam" id="PF22725">
    <property type="entry name" value="GFO_IDH_MocA_C3"/>
    <property type="match status" value="1"/>
</dbReference>
<gene>
    <name evidence="2" type="ORF">METZ01_LOCUS497575</name>
</gene>